<name>A0ACA9TVG6_BIOOC</name>
<gene>
    <name evidence="1" type="ORF">CRV2_00010981</name>
</gene>
<dbReference type="Proteomes" id="UP000836387">
    <property type="component" value="Unassembled WGS sequence"/>
</dbReference>
<proteinExistence type="predicted"/>
<comment type="caution">
    <text evidence="1">The sequence shown here is derived from an EMBL/GenBank/DDBJ whole genome shotgun (WGS) entry which is preliminary data.</text>
</comment>
<evidence type="ECO:0000313" key="1">
    <source>
        <dbReference type="EMBL" id="CAG9944888.1"/>
    </source>
</evidence>
<reference evidence="1" key="2">
    <citation type="submission" date="2021-10" db="EMBL/GenBank/DDBJ databases">
        <authorList>
            <person name="Piombo E."/>
        </authorList>
    </citation>
    <scope>NUCLEOTIDE SEQUENCE</scope>
</reference>
<organism evidence="1 2">
    <name type="scientific">Clonostachys rosea f. rosea IK726</name>
    <dbReference type="NCBI Taxonomy" id="1349383"/>
    <lineage>
        <taxon>Eukaryota</taxon>
        <taxon>Fungi</taxon>
        <taxon>Dikarya</taxon>
        <taxon>Ascomycota</taxon>
        <taxon>Pezizomycotina</taxon>
        <taxon>Sordariomycetes</taxon>
        <taxon>Hypocreomycetidae</taxon>
        <taxon>Hypocreales</taxon>
        <taxon>Bionectriaceae</taxon>
        <taxon>Clonostachys</taxon>
    </lineage>
</organism>
<evidence type="ECO:0000313" key="2">
    <source>
        <dbReference type="Proteomes" id="UP000836387"/>
    </source>
</evidence>
<accession>A0ACA9TVG6</accession>
<reference evidence="1" key="1">
    <citation type="submission" date="2020-04" db="EMBL/GenBank/DDBJ databases">
        <authorList>
            <person name="Broberg M."/>
        </authorList>
    </citation>
    <scope>NUCLEOTIDE SEQUENCE</scope>
</reference>
<sequence length="83" mass="9457">MAYWGRETWIYVKVVEIPQVGLAVTLSLLCRRFQQTKEAVWPGKLRSNCLDPSGDSWLISVSHEACLGQQRNGDDHWVLGAER</sequence>
<keyword evidence="2" id="KW-1185">Reference proteome</keyword>
<protein>
    <submittedName>
        <fullName evidence="1">Uncharacterized protein</fullName>
    </submittedName>
</protein>
<dbReference type="EMBL" id="CADEHS020000008">
    <property type="protein sequence ID" value="CAG9944888.1"/>
    <property type="molecule type" value="Genomic_DNA"/>
</dbReference>